<dbReference type="InterPro" id="IPR001752">
    <property type="entry name" value="Kinesin_motor_dom"/>
</dbReference>
<keyword evidence="2" id="KW-0493">Microtubule</keyword>
<evidence type="ECO:0000256" key="1">
    <source>
        <dbReference type="ARBA" id="ARBA00004245"/>
    </source>
</evidence>
<dbReference type="PANTHER" id="PTHR47968:SF13">
    <property type="entry name" value="KINESIN-LIKE PROTEIN KIF19 ISOFORM X1"/>
    <property type="match status" value="1"/>
</dbReference>
<dbReference type="Gene3D" id="3.40.850.10">
    <property type="entry name" value="Kinesin motor domain"/>
    <property type="match status" value="1"/>
</dbReference>
<dbReference type="InterPro" id="IPR027417">
    <property type="entry name" value="P-loop_NTPase"/>
</dbReference>
<keyword evidence="4 8" id="KW-0067">ATP-binding</keyword>
<reference evidence="11" key="2">
    <citation type="submission" date="2025-09" db="UniProtKB">
        <authorList>
            <consortium name="Ensembl"/>
        </authorList>
    </citation>
    <scope>IDENTIFICATION</scope>
</reference>
<feature type="binding site" evidence="8">
    <location>
        <begin position="96"/>
        <end position="103"/>
    </location>
    <ligand>
        <name>ATP</name>
        <dbReference type="ChEBI" id="CHEBI:30616"/>
    </ligand>
</feature>
<evidence type="ECO:0000256" key="8">
    <source>
        <dbReference type="PROSITE-ProRule" id="PRU00283"/>
    </source>
</evidence>
<feature type="compositionally biased region" description="Low complexity" evidence="9">
    <location>
        <begin position="240"/>
        <end position="257"/>
    </location>
</feature>
<evidence type="ECO:0000256" key="3">
    <source>
        <dbReference type="ARBA" id="ARBA00022741"/>
    </source>
</evidence>
<keyword evidence="6 8" id="KW-0505">Motor protein</keyword>
<dbReference type="SMART" id="SM00129">
    <property type="entry name" value="KISc"/>
    <property type="match status" value="1"/>
</dbReference>
<dbReference type="PROSITE" id="PS50067">
    <property type="entry name" value="KINESIN_MOTOR_2"/>
    <property type="match status" value="1"/>
</dbReference>
<dbReference type="GO" id="GO:0007018">
    <property type="term" value="P:microtubule-based movement"/>
    <property type="evidence" value="ECO:0007669"/>
    <property type="project" value="InterPro"/>
</dbReference>
<keyword evidence="3 8" id="KW-0547">Nucleotide-binding</keyword>
<evidence type="ECO:0000256" key="4">
    <source>
        <dbReference type="ARBA" id="ARBA00022840"/>
    </source>
</evidence>
<dbReference type="GO" id="GO:0008017">
    <property type="term" value="F:microtubule binding"/>
    <property type="evidence" value="ECO:0007669"/>
    <property type="project" value="InterPro"/>
</dbReference>
<dbReference type="PANTHER" id="PTHR47968">
    <property type="entry name" value="CENTROMERE PROTEIN E"/>
    <property type="match status" value="1"/>
</dbReference>
<evidence type="ECO:0000256" key="6">
    <source>
        <dbReference type="ARBA" id="ARBA00023175"/>
    </source>
</evidence>
<keyword evidence="7" id="KW-0206">Cytoskeleton</keyword>
<sequence length="314" mass="32605">MARVQVALRIRPMSAAELAEGAWPVAHRLDEQVVVLRDPLADPDDVLRASRSRQKSYSFDVAFDATATQETVYRATTQSLVTVVISGSNATVFAYGPTGCGKTYTMLGTDGEPGLCARTLGELFQAIEEASGDVEYEVSMSYLEIYNEMIRDLLDPSLGCLQLREDAGGTVQVTGITQIPATSAHEVSQRALMGQRGGGGCPASPPQRFPSAPGHAAAGAGEPSADAGAHGRQPHLVAVPRGAAGHRAPAAAGRGAAPRPPLHDRPGGLRAGGADAEPRAEDEGGSPHQPLAAGPGQLHQGSQPPGKQQVHQLP</sequence>
<keyword evidence="5" id="KW-0175">Coiled coil</keyword>
<feature type="compositionally biased region" description="Polar residues" evidence="9">
    <location>
        <begin position="299"/>
        <end position="314"/>
    </location>
</feature>
<proteinExistence type="inferred from homology"/>
<dbReference type="Pfam" id="PF00225">
    <property type="entry name" value="Kinesin"/>
    <property type="match status" value="1"/>
</dbReference>
<dbReference type="GO" id="GO:0003777">
    <property type="term" value="F:microtubule motor activity"/>
    <property type="evidence" value="ECO:0007669"/>
    <property type="project" value="InterPro"/>
</dbReference>
<comment type="subcellular location">
    <subcellularLocation>
        <location evidence="1">Cytoplasm</location>
        <location evidence="1">Cytoskeleton</location>
    </subcellularLocation>
</comment>
<dbReference type="AlphaFoldDB" id="A0A8C8BCF9"/>
<keyword evidence="12" id="KW-1185">Reference proteome</keyword>
<dbReference type="GO" id="GO:0005874">
    <property type="term" value="C:microtubule"/>
    <property type="evidence" value="ECO:0007669"/>
    <property type="project" value="UniProtKB-KW"/>
</dbReference>
<dbReference type="InterPro" id="IPR036961">
    <property type="entry name" value="Kinesin_motor_dom_sf"/>
</dbReference>
<protein>
    <recommendedName>
        <fullName evidence="10">Kinesin motor domain-containing protein</fullName>
    </recommendedName>
</protein>
<evidence type="ECO:0000256" key="2">
    <source>
        <dbReference type="ARBA" id="ARBA00022701"/>
    </source>
</evidence>
<accession>A0A8C8BCF9</accession>
<feature type="domain" description="Kinesin motor" evidence="10">
    <location>
        <begin position="3"/>
        <end position="189"/>
    </location>
</feature>
<evidence type="ECO:0000256" key="5">
    <source>
        <dbReference type="ARBA" id="ARBA00023054"/>
    </source>
</evidence>
<dbReference type="SUPFAM" id="SSF52540">
    <property type="entry name" value="P-loop containing nucleoside triphosphate hydrolases"/>
    <property type="match status" value="1"/>
</dbReference>
<feature type="compositionally biased region" description="Low complexity" evidence="9">
    <location>
        <begin position="210"/>
        <end position="228"/>
    </location>
</feature>
<evidence type="ECO:0000256" key="9">
    <source>
        <dbReference type="SAM" id="MobiDB-lite"/>
    </source>
</evidence>
<evidence type="ECO:0000313" key="12">
    <source>
        <dbReference type="Proteomes" id="UP000694552"/>
    </source>
</evidence>
<feature type="region of interest" description="Disordered" evidence="9">
    <location>
        <begin position="188"/>
        <end position="314"/>
    </location>
</feature>
<comment type="similarity">
    <text evidence="8">Belongs to the TRAFAC class myosin-kinesin ATPase superfamily. Kinesin family.</text>
</comment>
<dbReference type="Ensembl" id="ENSOSUT00000019634.1">
    <property type="protein sequence ID" value="ENSOSUP00000019016.1"/>
    <property type="gene ID" value="ENSOSUG00000013399.1"/>
</dbReference>
<evidence type="ECO:0000313" key="11">
    <source>
        <dbReference type="Ensembl" id="ENSOSUP00000019016.1"/>
    </source>
</evidence>
<organism evidence="11 12">
    <name type="scientific">Otus sunia</name>
    <name type="common">Oriental scops-owl</name>
    <dbReference type="NCBI Taxonomy" id="257818"/>
    <lineage>
        <taxon>Eukaryota</taxon>
        <taxon>Metazoa</taxon>
        <taxon>Chordata</taxon>
        <taxon>Craniata</taxon>
        <taxon>Vertebrata</taxon>
        <taxon>Euteleostomi</taxon>
        <taxon>Archelosauria</taxon>
        <taxon>Archosauria</taxon>
        <taxon>Dinosauria</taxon>
        <taxon>Saurischia</taxon>
        <taxon>Theropoda</taxon>
        <taxon>Coelurosauria</taxon>
        <taxon>Aves</taxon>
        <taxon>Neognathae</taxon>
        <taxon>Neoaves</taxon>
        <taxon>Telluraves</taxon>
        <taxon>Strigiformes</taxon>
        <taxon>Strigidae</taxon>
        <taxon>Otus</taxon>
    </lineage>
</organism>
<name>A0A8C8BCF9_9STRI</name>
<dbReference type="Proteomes" id="UP000694552">
    <property type="component" value="Unplaced"/>
</dbReference>
<evidence type="ECO:0000256" key="7">
    <source>
        <dbReference type="ARBA" id="ARBA00023212"/>
    </source>
</evidence>
<dbReference type="GO" id="GO:0005524">
    <property type="term" value="F:ATP binding"/>
    <property type="evidence" value="ECO:0007669"/>
    <property type="project" value="UniProtKB-UniRule"/>
</dbReference>
<dbReference type="InterPro" id="IPR027640">
    <property type="entry name" value="Kinesin-like_fam"/>
</dbReference>
<reference evidence="11" key="1">
    <citation type="submission" date="2025-08" db="UniProtKB">
        <authorList>
            <consortium name="Ensembl"/>
        </authorList>
    </citation>
    <scope>IDENTIFICATION</scope>
</reference>
<keyword evidence="7" id="KW-0963">Cytoplasm</keyword>
<evidence type="ECO:0000259" key="10">
    <source>
        <dbReference type="PROSITE" id="PS50067"/>
    </source>
</evidence>